<dbReference type="Proteomes" id="UP000186309">
    <property type="component" value="Chromosome"/>
</dbReference>
<dbReference type="EMBL" id="CP019082">
    <property type="protein sequence ID" value="APW58778.1"/>
    <property type="molecule type" value="Genomic_DNA"/>
</dbReference>
<feature type="transmembrane region" description="Helical" evidence="2">
    <location>
        <begin position="36"/>
        <end position="57"/>
    </location>
</feature>
<feature type="domain" description="Lipid A biosynthesis N-terminal" evidence="3">
    <location>
        <begin position="10"/>
        <end position="81"/>
    </location>
</feature>
<feature type="transmembrane region" description="Helical" evidence="2">
    <location>
        <begin position="6"/>
        <end position="24"/>
    </location>
</feature>
<feature type="transmembrane region" description="Helical" evidence="2">
    <location>
        <begin position="63"/>
        <end position="81"/>
    </location>
</feature>
<gene>
    <name evidence="4" type="ORF">BSF38_00182</name>
</gene>
<dbReference type="RefSeq" id="WP_076343049.1">
    <property type="nucleotide sequence ID" value="NZ_CP019082.1"/>
</dbReference>
<keyword evidence="2" id="KW-0472">Membrane</keyword>
<feature type="compositionally biased region" description="Basic and acidic residues" evidence="1">
    <location>
        <begin position="104"/>
        <end position="131"/>
    </location>
</feature>
<dbReference type="Gene3D" id="1.20.1280.290">
    <property type="match status" value="1"/>
</dbReference>
<dbReference type="AlphaFoldDB" id="A0A1U7CIP4"/>
<evidence type="ECO:0000256" key="1">
    <source>
        <dbReference type="SAM" id="MobiDB-lite"/>
    </source>
</evidence>
<accession>A0A1U7CIP4</accession>
<dbReference type="OrthoDB" id="196309at2"/>
<keyword evidence="2" id="KW-0812">Transmembrane</keyword>
<evidence type="ECO:0000313" key="4">
    <source>
        <dbReference type="EMBL" id="APW58778.1"/>
    </source>
</evidence>
<name>A0A1U7CIP4_9BACT</name>
<dbReference type="GO" id="GO:0016020">
    <property type="term" value="C:membrane"/>
    <property type="evidence" value="ECO:0007669"/>
    <property type="project" value="GOC"/>
</dbReference>
<evidence type="ECO:0000259" key="3">
    <source>
        <dbReference type="SMART" id="SM01259"/>
    </source>
</evidence>
<dbReference type="InterPro" id="IPR011499">
    <property type="entry name" value="Lipid_A_biosynth_N"/>
</dbReference>
<evidence type="ECO:0000313" key="5">
    <source>
        <dbReference type="Proteomes" id="UP000186309"/>
    </source>
</evidence>
<sequence length="131" mass="14606">MSSFSFWLTVGFVGQGFFTARFLVQWLASEKERAVVVPSAFWWLSIVGGAALLSYAVHRRDPVIIVGQSMGLFVYARNLMLEEKRRKRAGRARGAFGPPAPHFHAVDRGEHEVSLATRGPRDDRADGSARM</sequence>
<dbReference type="STRING" id="1387353.BSF38_00182"/>
<dbReference type="Pfam" id="PF07578">
    <property type="entry name" value="LAB_N"/>
    <property type="match status" value="1"/>
</dbReference>
<organism evidence="4 5">
    <name type="scientific">Paludisphaera borealis</name>
    <dbReference type="NCBI Taxonomy" id="1387353"/>
    <lineage>
        <taxon>Bacteria</taxon>
        <taxon>Pseudomonadati</taxon>
        <taxon>Planctomycetota</taxon>
        <taxon>Planctomycetia</taxon>
        <taxon>Isosphaerales</taxon>
        <taxon>Isosphaeraceae</taxon>
        <taxon>Paludisphaera</taxon>
    </lineage>
</organism>
<protein>
    <submittedName>
        <fullName evidence="4">Lipid-A-disaccharide synthase</fullName>
    </submittedName>
</protein>
<dbReference type="GO" id="GO:0008915">
    <property type="term" value="F:lipid-A-disaccharide synthase activity"/>
    <property type="evidence" value="ECO:0007669"/>
    <property type="project" value="InterPro"/>
</dbReference>
<keyword evidence="5" id="KW-1185">Reference proteome</keyword>
<dbReference type="GO" id="GO:0009245">
    <property type="term" value="P:lipid A biosynthetic process"/>
    <property type="evidence" value="ECO:0007669"/>
    <property type="project" value="InterPro"/>
</dbReference>
<dbReference type="KEGG" id="pbor:BSF38_00182"/>
<proteinExistence type="predicted"/>
<keyword evidence="2" id="KW-1133">Transmembrane helix</keyword>
<reference evidence="5" key="1">
    <citation type="submission" date="2016-12" db="EMBL/GenBank/DDBJ databases">
        <title>Comparative genomics of four Isosphaeraceae planctomycetes: a common pool of plasmids and glycoside hydrolase genes.</title>
        <authorList>
            <person name="Ivanova A."/>
        </authorList>
    </citation>
    <scope>NUCLEOTIDE SEQUENCE [LARGE SCALE GENOMIC DNA]</scope>
    <source>
        <strain evidence="5">PX4</strain>
    </source>
</reference>
<evidence type="ECO:0000256" key="2">
    <source>
        <dbReference type="SAM" id="Phobius"/>
    </source>
</evidence>
<dbReference type="SMART" id="SM01259">
    <property type="entry name" value="LAB_N"/>
    <property type="match status" value="1"/>
</dbReference>
<feature type="region of interest" description="Disordered" evidence="1">
    <location>
        <begin position="90"/>
        <end position="131"/>
    </location>
</feature>